<dbReference type="GO" id="GO:0016887">
    <property type="term" value="F:ATP hydrolysis activity"/>
    <property type="evidence" value="ECO:0007669"/>
    <property type="project" value="InterPro"/>
</dbReference>
<evidence type="ECO:0000256" key="3">
    <source>
        <dbReference type="ARBA" id="ARBA00043975"/>
    </source>
</evidence>
<comment type="similarity">
    <text evidence="3">Belongs to the activator 1 small subunits family. CTF18 subfamily.</text>
</comment>
<evidence type="ECO:0000313" key="6">
    <source>
        <dbReference type="EMBL" id="KHN33885.1"/>
    </source>
</evidence>
<evidence type="ECO:0000259" key="5">
    <source>
        <dbReference type="SMART" id="SM00382"/>
    </source>
</evidence>
<protein>
    <submittedName>
        <fullName evidence="6">Chromosome transmission fidelity protein 18 like</fullName>
    </submittedName>
</protein>
<evidence type="ECO:0000256" key="4">
    <source>
        <dbReference type="SAM" id="MobiDB-lite"/>
    </source>
</evidence>
<dbReference type="InterPro" id="IPR053016">
    <property type="entry name" value="CTF18-RFC_complex"/>
</dbReference>
<proteinExistence type="inferred from homology"/>
<dbReference type="CDD" id="cd00009">
    <property type="entry name" value="AAA"/>
    <property type="match status" value="1"/>
</dbReference>
<dbReference type="AlphaFoldDB" id="A0A0B2RL09"/>
<dbReference type="InterPro" id="IPR003959">
    <property type="entry name" value="ATPase_AAA_core"/>
</dbReference>
<dbReference type="SMART" id="SM00382">
    <property type="entry name" value="AAA"/>
    <property type="match status" value="1"/>
</dbReference>
<dbReference type="SUPFAM" id="SSF52540">
    <property type="entry name" value="P-loop containing nucleoside triphosphate hydrolases"/>
    <property type="match status" value="1"/>
</dbReference>
<organism evidence="6">
    <name type="scientific">Glycine soja</name>
    <name type="common">Wild soybean</name>
    <dbReference type="NCBI Taxonomy" id="3848"/>
    <lineage>
        <taxon>Eukaryota</taxon>
        <taxon>Viridiplantae</taxon>
        <taxon>Streptophyta</taxon>
        <taxon>Embryophyta</taxon>
        <taxon>Tracheophyta</taxon>
        <taxon>Spermatophyta</taxon>
        <taxon>Magnoliopsida</taxon>
        <taxon>eudicotyledons</taxon>
        <taxon>Gunneridae</taxon>
        <taxon>Pentapetalae</taxon>
        <taxon>rosids</taxon>
        <taxon>fabids</taxon>
        <taxon>Fabales</taxon>
        <taxon>Fabaceae</taxon>
        <taxon>Papilionoideae</taxon>
        <taxon>50 kb inversion clade</taxon>
        <taxon>NPAAA clade</taxon>
        <taxon>indigoferoid/millettioid clade</taxon>
        <taxon>Phaseoleae</taxon>
        <taxon>Glycine</taxon>
        <taxon>Glycine subgen. Soja</taxon>
    </lineage>
</organism>
<dbReference type="EMBL" id="KN649474">
    <property type="protein sequence ID" value="KHN33885.1"/>
    <property type="molecule type" value="Genomic_DNA"/>
</dbReference>
<comment type="subcellular location">
    <subcellularLocation>
        <location evidence="1">Nucleus</location>
    </subcellularLocation>
</comment>
<dbReference type="InterPro" id="IPR027417">
    <property type="entry name" value="P-loop_NTPase"/>
</dbReference>
<dbReference type="GO" id="GO:0005524">
    <property type="term" value="F:ATP binding"/>
    <property type="evidence" value="ECO:0007669"/>
    <property type="project" value="InterPro"/>
</dbReference>
<name>A0A0B2RL09_GLYSO</name>
<dbReference type="GO" id="GO:0005634">
    <property type="term" value="C:nucleus"/>
    <property type="evidence" value="ECO:0007669"/>
    <property type="project" value="UniProtKB-SubCell"/>
</dbReference>
<dbReference type="PANTHER" id="PTHR46765">
    <property type="entry name" value="P-LOOP CONTAINING NUCLEOSIDE TRIPHOSPHATE HYDROLASES SUPERFAMILY PROTEIN"/>
    <property type="match status" value="1"/>
</dbReference>
<reference evidence="6" key="1">
    <citation type="submission" date="2014-07" db="EMBL/GenBank/DDBJ databases">
        <title>Identification of a novel salt tolerance gene in wild soybean by whole-genome sequencing.</title>
        <authorList>
            <person name="Lam H.-M."/>
            <person name="Qi X."/>
            <person name="Li M.-W."/>
            <person name="Liu X."/>
            <person name="Xie M."/>
            <person name="Ni M."/>
            <person name="Xu X."/>
        </authorList>
    </citation>
    <scope>NUCLEOTIDE SEQUENCE [LARGE SCALE GENOMIC DNA]</scope>
    <source>
        <tissue evidence="6">Root</tissue>
    </source>
</reference>
<dbReference type="PANTHER" id="PTHR46765:SF1">
    <property type="entry name" value="P-LOOP CONTAINING NUCLEOSIDE TRIPHOSPHATE HYDROLASES SUPERFAMILY PROTEIN"/>
    <property type="match status" value="1"/>
</dbReference>
<dbReference type="Gene3D" id="3.40.50.300">
    <property type="entry name" value="P-loop containing nucleotide triphosphate hydrolases"/>
    <property type="match status" value="1"/>
</dbReference>
<feature type="domain" description="AAA+ ATPase" evidence="5">
    <location>
        <begin position="214"/>
        <end position="368"/>
    </location>
</feature>
<feature type="region of interest" description="Disordered" evidence="4">
    <location>
        <begin position="429"/>
        <end position="474"/>
    </location>
</feature>
<feature type="region of interest" description="Disordered" evidence="4">
    <location>
        <begin position="308"/>
        <end position="330"/>
    </location>
</feature>
<gene>
    <name evidence="6" type="ORF">glysoja_045695</name>
</gene>
<dbReference type="Proteomes" id="UP000053555">
    <property type="component" value="Unassembled WGS sequence"/>
</dbReference>
<evidence type="ECO:0000256" key="1">
    <source>
        <dbReference type="ARBA" id="ARBA00004123"/>
    </source>
</evidence>
<sequence>MEEMMFEKEKTLSRFASEIDGECMPITAPSGNRVYAKLNRFQGEERVTKLDYNGYSAELSSEPVNVILERLEQEAFAKALEASSEGQSVLDIPEAQTVHERLWVDKYAPKSFTELLSDEQTNREVLLWLKQWDSIVFGSEIRSTSDDVLSSLKRHSSIVHNQKPLNSKFPRMNGGPKWSNGRRYINARSMDESGSSKSIQDVWNAKSRNIGPPEQKILLLCGSPGLGKTTLAHVAARHCGYHVVEVNASDDRSTASIEAKILDVVQMNSVLSDSRPKCLVVDEIDGALGDGKGAVEVLLKMISSERKPDAGKQSFGKGQQERKSSKKGSKAASLSRPVICICNDLYAPALRPLRQSIKSFILFLISMLVPNNWFNLLDPSCVMESRVSAFEKLANEYGKVITDLKPDMDLIKERLLDMRQIKELLLEFKKGKPPSDGGGNSVNRDKKPEEENSDNNRSSEDSEEEEPNSCGLHHQSCKISISELKLGHG</sequence>
<keyword evidence="2" id="KW-0539">Nucleus</keyword>
<dbReference type="InterPro" id="IPR003593">
    <property type="entry name" value="AAA+_ATPase"/>
</dbReference>
<evidence type="ECO:0000256" key="2">
    <source>
        <dbReference type="ARBA" id="ARBA00023242"/>
    </source>
</evidence>
<dbReference type="Pfam" id="PF00004">
    <property type="entry name" value="AAA"/>
    <property type="match status" value="1"/>
</dbReference>
<accession>A0A0B2RL09</accession>